<dbReference type="RefSeq" id="WP_109969784.1">
    <property type="nucleotide sequence ID" value="NZ_CP176093.1"/>
</dbReference>
<dbReference type="Proteomes" id="UP000245657">
    <property type="component" value="Unassembled WGS sequence"/>
</dbReference>
<reference evidence="1 2" key="1">
    <citation type="submission" date="2018-05" db="EMBL/GenBank/DDBJ databases">
        <title>Draft genome of Methanospirillum lacunae Ki8-1.</title>
        <authorList>
            <person name="Dueholm M.S."/>
            <person name="Nielsen P.H."/>
            <person name="Bakmann L.F."/>
            <person name="Otzen D.E."/>
        </authorList>
    </citation>
    <scope>NUCLEOTIDE SEQUENCE [LARGE SCALE GENOMIC DNA]</scope>
    <source>
        <strain evidence="1 2">Ki8-1</strain>
    </source>
</reference>
<organism evidence="1 2">
    <name type="scientific">Methanospirillum lacunae</name>
    <dbReference type="NCBI Taxonomy" id="668570"/>
    <lineage>
        <taxon>Archaea</taxon>
        <taxon>Methanobacteriati</taxon>
        <taxon>Methanobacteriota</taxon>
        <taxon>Stenosarchaea group</taxon>
        <taxon>Methanomicrobia</taxon>
        <taxon>Methanomicrobiales</taxon>
        <taxon>Methanospirillaceae</taxon>
        <taxon>Methanospirillum</taxon>
    </lineage>
</organism>
<name>A0A2V2MVU3_9EURY</name>
<dbReference type="OrthoDB" id="111489at2157"/>
<dbReference type="EMBL" id="QGMY01000014">
    <property type="protein sequence ID" value="PWR70355.1"/>
    <property type="molecule type" value="Genomic_DNA"/>
</dbReference>
<dbReference type="GeneID" id="97547570"/>
<comment type="caution">
    <text evidence="1">The sequence shown here is derived from an EMBL/GenBank/DDBJ whole genome shotgun (WGS) entry which is preliminary data.</text>
</comment>
<protein>
    <submittedName>
        <fullName evidence="1">Uncharacterized protein</fullName>
    </submittedName>
</protein>
<evidence type="ECO:0000313" key="1">
    <source>
        <dbReference type="EMBL" id="PWR70355.1"/>
    </source>
</evidence>
<gene>
    <name evidence="1" type="ORF">DK846_14845</name>
</gene>
<sequence>MSNNAIKVVSILFAVMIILLPMSWAFVVTQTPGPYFATESNQVLDALKAAGLNYCEQTESTWQVTGAQGGKSVRISSDCSKKSSDTTIFIHTQKFDSAQDRDDAVRLIQKTINMNDLNGGVYTYGSYVIAVQGPTGGKPISETLSQVKAALQK</sequence>
<accession>A0A2V2MVU3</accession>
<evidence type="ECO:0000313" key="2">
    <source>
        <dbReference type="Proteomes" id="UP000245657"/>
    </source>
</evidence>
<dbReference type="AlphaFoldDB" id="A0A2V2MVU3"/>
<keyword evidence="2" id="KW-1185">Reference proteome</keyword>
<proteinExistence type="predicted"/>